<dbReference type="HOGENOM" id="CLU_098573_0_0_11"/>
<organism evidence="1 2">
    <name type="scientific">Corynebacterium argentoratense DSM 44202</name>
    <dbReference type="NCBI Taxonomy" id="1348662"/>
    <lineage>
        <taxon>Bacteria</taxon>
        <taxon>Bacillati</taxon>
        <taxon>Actinomycetota</taxon>
        <taxon>Actinomycetes</taxon>
        <taxon>Mycobacteriales</taxon>
        <taxon>Corynebacteriaceae</taxon>
        <taxon>Corynebacterium</taxon>
    </lineage>
</organism>
<accession>U3GXB6</accession>
<sequence>MDFRSQVYSPAQNIAVWIAAWHLHHTSTDNFTDAMLALGGPTDLTLLARIRALLDAAHAQAPMEQPLVRLALSGPGDPGPHGVIISKGAHPHEALLLREVDTPPALAELDPHRSAEWDLVDPGVLPPSDYLMPGDADRLLAQATAVAADMIEAKGFSTDALHNPRLTVGALSDFYDTPGLPDATPGRAAQLFARADRVAAIIETVGDRMGEHSVDTELIPLWRHIRRARITGVEYAARDMRRYARP</sequence>
<protein>
    <submittedName>
        <fullName evidence="1">Uncharacterized protein</fullName>
    </submittedName>
</protein>
<keyword evidence="2" id="KW-1185">Reference proteome</keyword>
<proteinExistence type="predicted"/>
<dbReference type="KEGG" id="caz:CARG_04950"/>
<dbReference type="RefSeq" id="WP_020976280.1">
    <property type="nucleotide sequence ID" value="NC_022198.1"/>
</dbReference>
<gene>
    <name evidence="1" type="ORF">CARG_04950</name>
</gene>
<reference evidence="1 2" key="1">
    <citation type="journal article" date="2013" name="Genome Announc.">
        <title>Whole-Genome Sequence of the Clinical Strain Corynebacterium argentoratense DSM 44202, Isolated from a Human Throat Specimen.</title>
        <authorList>
            <person name="Bomholt C."/>
            <person name="Glaub A."/>
            <person name="Gravermann K."/>
            <person name="Albersmeier A."/>
            <person name="Brinkrolf K."/>
            <person name="Ruckert C."/>
            <person name="Tauch A."/>
        </authorList>
    </citation>
    <scope>NUCLEOTIDE SEQUENCE [LARGE SCALE GENOMIC DNA]</scope>
    <source>
        <strain evidence="1">DSM 44202</strain>
    </source>
</reference>
<dbReference type="GeneID" id="78249773"/>
<evidence type="ECO:0000313" key="2">
    <source>
        <dbReference type="Proteomes" id="UP000016943"/>
    </source>
</evidence>
<dbReference type="PATRIC" id="fig|1348662.3.peg.972"/>
<dbReference type="AlphaFoldDB" id="U3GXB6"/>
<dbReference type="OrthoDB" id="4420946at2"/>
<dbReference type="Proteomes" id="UP000016943">
    <property type="component" value="Chromosome"/>
</dbReference>
<evidence type="ECO:0000313" key="1">
    <source>
        <dbReference type="EMBL" id="AGU15128.1"/>
    </source>
</evidence>
<dbReference type="eggNOG" id="ENOG5031HZY">
    <property type="taxonomic scope" value="Bacteria"/>
</dbReference>
<name>U3GXB6_9CORY</name>
<dbReference type="EMBL" id="CP006365">
    <property type="protein sequence ID" value="AGU15128.1"/>
    <property type="molecule type" value="Genomic_DNA"/>
</dbReference>